<dbReference type="FunFam" id="2.60.370.10:FF:000001">
    <property type="entry name" value="COX11 cytochrome c oxidase assembly homolog"/>
    <property type="match status" value="1"/>
</dbReference>
<reference evidence="12" key="1">
    <citation type="journal article" date="2014" name="Int. J. Syst. Evol. Microbiol.">
        <title>Complete genome sequence of Corynebacterium casei LMG S-19264T (=DSM 44701T), isolated from a smear-ripened cheese.</title>
        <authorList>
            <consortium name="US DOE Joint Genome Institute (JGI-PGF)"/>
            <person name="Walter F."/>
            <person name="Albersmeier A."/>
            <person name="Kalinowski J."/>
            <person name="Ruckert C."/>
        </authorList>
    </citation>
    <scope>NUCLEOTIDE SEQUENCE</scope>
    <source>
        <strain evidence="12">CGMCC 1.12426</strain>
    </source>
</reference>
<dbReference type="InterPro" id="IPR023471">
    <property type="entry name" value="CtaG/Cox11_dom_sf"/>
</dbReference>
<evidence type="ECO:0000256" key="10">
    <source>
        <dbReference type="HAMAP-Rule" id="MF_00155"/>
    </source>
</evidence>
<dbReference type="PANTHER" id="PTHR21320:SF3">
    <property type="entry name" value="CYTOCHROME C OXIDASE ASSEMBLY PROTEIN COX11, MITOCHONDRIAL-RELATED"/>
    <property type="match status" value="1"/>
</dbReference>
<dbReference type="PANTHER" id="PTHR21320">
    <property type="entry name" value="CYTOCHROME C OXIDASE ASSEMBLY PROTEIN COX11-RELATED"/>
    <property type="match status" value="1"/>
</dbReference>
<dbReference type="GO" id="GO:0005886">
    <property type="term" value="C:plasma membrane"/>
    <property type="evidence" value="ECO:0007669"/>
    <property type="project" value="UniProtKB-SubCell"/>
</dbReference>
<dbReference type="Pfam" id="PF04442">
    <property type="entry name" value="CtaG_Cox11"/>
    <property type="match status" value="1"/>
</dbReference>
<evidence type="ECO:0000256" key="3">
    <source>
        <dbReference type="ARBA" id="ARBA00009620"/>
    </source>
</evidence>
<comment type="subcellular location">
    <subcellularLocation>
        <location evidence="2 10">Cell inner membrane</location>
        <topology evidence="2 10">Single-pass type II membrane protein</topology>
        <orientation evidence="2 10">Periplasmic side</orientation>
    </subcellularLocation>
</comment>
<evidence type="ECO:0000256" key="8">
    <source>
        <dbReference type="ARBA" id="ARBA00023008"/>
    </source>
</evidence>
<dbReference type="RefSeq" id="WP_150496574.1">
    <property type="nucleotide sequence ID" value="NZ_BMFA01000007.1"/>
</dbReference>
<evidence type="ECO:0000256" key="6">
    <source>
        <dbReference type="ARBA" id="ARBA00022968"/>
    </source>
</evidence>
<sequence length="204" mass="22264">MSEQNDQSPKGNTQNLKVALACTGMFCFMIGAAYAAVPLYDLFCRVTGFGGTTQVAETASEEVIDRMVTVRFDGNINRSLPWEFGPEKRSVTLKMGEMGEMLYFATNVGENATVGTSTFNVTPLSAGAYFNKLDCFCFTEQPLEVGETAEMPVVFFVDPAMNDDPQLAHVKEITLSYTFFPVHEPTAPLAARAGAPDEEPKTNL</sequence>
<dbReference type="PIRSF" id="PIRSF005413">
    <property type="entry name" value="COX11"/>
    <property type="match status" value="1"/>
</dbReference>
<feature type="topological domain" description="Cytoplasmic" evidence="10">
    <location>
        <begin position="1"/>
        <end position="13"/>
    </location>
</feature>
<comment type="function">
    <text evidence="1 10">Exerts its effect at some terminal stage of cytochrome c oxidase synthesis, probably by being involved in the insertion of the copper B into subunit I.</text>
</comment>
<evidence type="ECO:0000256" key="9">
    <source>
        <dbReference type="ARBA" id="ARBA00023136"/>
    </source>
</evidence>
<accession>A0A916TN92</accession>
<protein>
    <recommendedName>
        <fullName evidence="4 10">Cytochrome c oxidase assembly protein CtaG</fullName>
    </recommendedName>
</protein>
<dbReference type="EMBL" id="BMFA01000007">
    <property type="protein sequence ID" value="GGB52319.1"/>
    <property type="molecule type" value="Genomic_DNA"/>
</dbReference>
<name>A0A916TN92_9HYPH</name>
<keyword evidence="10" id="KW-1003">Cell membrane</keyword>
<evidence type="ECO:0000256" key="5">
    <source>
        <dbReference type="ARBA" id="ARBA00022692"/>
    </source>
</evidence>
<keyword evidence="5 10" id="KW-0812">Transmembrane</keyword>
<dbReference type="AlphaFoldDB" id="A0A916TN92"/>
<gene>
    <name evidence="10 12" type="primary">ctaG</name>
    <name evidence="12" type="ORF">GCM10011316_25440</name>
</gene>
<dbReference type="NCBIfam" id="NF003465">
    <property type="entry name" value="PRK05089.1"/>
    <property type="match status" value="1"/>
</dbReference>
<keyword evidence="7 10" id="KW-1133">Transmembrane helix</keyword>
<keyword evidence="10" id="KW-0997">Cell inner membrane</keyword>
<evidence type="ECO:0000256" key="11">
    <source>
        <dbReference type="SAM" id="Phobius"/>
    </source>
</evidence>
<evidence type="ECO:0000256" key="7">
    <source>
        <dbReference type="ARBA" id="ARBA00022989"/>
    </source>
</evidence>
<dbReference type="HAMAP" id="MF_00155">
    <property type="entry name" value="CtaG"/>
    <property type="match status" value="1"/>
</dbReference>
<feature type="topological domain" description="Periplasmic" evidence="10">
    <location>
        <begin position="37"/>
        <end position="204"/>
    </location>
</feature>
<dbReference type="SUPFAM" id="SSF110111">
    <property type="entry name" value="Ctag/Cox11"/>
    <property type="match status" value="1"/>
</dbReference>
<evidence type="ECO:0000313" key="12">
    <source>
        <dbReference type="EMBL" id="GGB52319.1"/>
    </source>
</evidence>
<dbReference type="GO" id="GO:0005507">
    <property type="term" value="F:copper ion binding"/>
    <property type="evidence" value="ECO:0007669"/>
    <property type="project" value="InterPro"/>
</dbReference>
<comment type="caution">
    <text evidence="12">The sequence shown here is derived from an EMBL/GenBank/DDBJ whole genome shotgun (WGS) entry which is preliminary data.</text>
</comment>
<dbReference type="Proteomes" id="UP000605148">
    <property type="component" value="Unassembled WGS sequence"/>
</dbReference>
<proteinExistence type="inferred from homology"/>
<keyword evidence="9 10" id="KW-0472">Membrane</keyword>
<comment type="similarity">
    <text evidence="3 10">Belongs to the COX11/CtaG family.</text>
</comment>
<dbReference type="Gene3D" id="2.60.370.10">
    <property type="entry name" value="Ctag/Cox11"/>
    <property type="match status" value="1"/>
</dbReference>
<evidence type="ECO:0000256" key="2">
    <source>
        <dbReference type="ARBA" id="ARBA00004382"/>
    </source>
</evidence>
<feature type="transmembrane region" description="Helical" evidence="11">
    <location>
        <begin position="18"/>
        <end position="37"/>
    </location>
</feature>
<dbReference type="InterPro" id="IPR007533">
    <property type="entry name" value="Cyt_c_oxidase_assmbl_CtaG"/>
</dbReference>
<evidence type="ECO:0000256" key="4">
    <source>
        <dbReference type="ARBA" id="ARBA00015384"/>
    </source>
</evidence>
<keyword evidence="8 10" id="KW-0186">Copper</keyword>
<evidence type="ECO:0000313" key="13">
    <source>
        <dbReference type="Proteomes" id="UP000605148"/>
    </source>
</evidence>
<organism evidence="12 13">
    <name type="scientific">Roseibium aquae</name>
    <dbReference type="NCBI Taxonomy" id="1323746"/>
    <lineage>
        <taxon>Bacteria</taxon>
        <taxon>Pseudomonadati</taxon>
        <taxon>Pseudomonadota</taxon>
        <taxon>Alphaproteobacteria</taxon>
        <taxon>Hyphomicrobiales</taxon>
        <taxon>Stappiaceae</taxon>
        <taxon>Roseibium</taxon>
    </lineage>
</organism>
<reference evidence="12" key="2">
    <citation type="submission" date="2020-09" db="EMBL/GenBank/DDBJ databases">
        <authorList>
            <person name="Sun Q."/>
            <person name="Zhou Y."/>
        </authorList>
    </citation>
    <scope>NUCLEOTIDE SEQUENCE</scope>
    <source>
        <strain evidence="12">CGMCC 1.12426</strain>
    </source>
</reference>
<dbReference type="OrthoDB" id="9804841at2"/>
<keyword evidence="13" id="KW-1185">Reference proteome</keyword>
<dbReference type="GO" id="GO:0008535">
    <property type="term" value="P:respiratory chain complex IV assembly"/>
    <property type="evidence" value="ECO:0007669"/>
    <property type="project" value="UniProtKB-UniRule"/>
</dbReference>
<evidence type="ECO:0000256" key="1">
    <source>
        <dbReference type="ARBA" id="ARBA00004007"/>
    </source>
</evidence>
<keyword evidence="6 10" id="KW-0735">Signal-anchor</keyword>